<evidence type="ECO:0000256" key="1">
    <source>
        <dbReference type="ARBA" id="ARBA00006096"/>
    </source>
</evidence>
<dbReference type="PRINTS" id="PR00922">
    <property type="entry name" value="DADACBPTASE3"/>
</dbReference>
<dbReference type="GO" id="GO:0004185">
    <property type="term" value="F:serine-type carboxypeptidase activity"/>
    <property type="evidence" value="ECO:0007669"/>
    <property type="project" value="InterPro"/>
</dbReference>
<dbReference type="GO" id="GO:0000270">
    <property type="term" value="P:peptidoglycan metabolic process"/>
    <property type="evidence" value="ECO:0007669"/>
    <property type="project" value="TreeGrafter"/>
</dbReference>
<dbReference type="RefSeq" id="WP_123738383.1">
    <property type="nucleotide sequence ID" value="NZ_RKHQ01000001.1"/>
</dbReference>
<dbReference type="InterPro" id="IPR012338">
    <property type="entry name" value="Beta-lactam/transpept-like"/>
</dbReference>
<feature type="chain" id="PRO_5018088816" evidence="3">
    <location>
        <begin position="30"/>
        <end position="463"/>
    </location>
</feature>
<dbReference type="GO" id="GO:0006508">
    <property type="term" value="P:proteolysis"/>
    <property type="evidence" value="ECO:0007669"/>
    <property type="project" value="InterPro"/>
</dbReference>
<dbReference type="Pfam" id="PF02113">
    <property type="entry name" value="Peptidase_S13"/>
    <property type="match status" value="2"/>
</dbReference>
<dbReference type="SUPFAM" id="SSF56601">
    <property type="entry name" value="beta-lactamase/transpeptidase-like"/>
    <property type="match status" value="1"/>
</dbReference>
<comment type="similarity">
    <text evidence="1">Belongs to the peptidase S13 family.</text>
</comment>
<organism evidence="4 5">
    <name type="scientific">Salana multivorans</name>
    <dbReference type="NCBI Taxonomy" id="120377"/>
    <lineage>
        <taxon>Bacteria</taxon>
        <taxon>Bacillati</taxon>
        <taxon>Actinomycetota</taxon>
        <taxon>Actinomycetes</taxon>
        <taxon>Micrococcales</taxon>
        <taxon>Beutenbergiaceae</taxon>
        <taxon>Salana</taxon>
    </lineage>
</organism>
<dbReference type="OrthoDB" id="56883at2"/>
<dbReference type="Proteomes" id="UP000275356">
    <property type="component" value="Unassembled WGS sequence"/>
</dbReference>
<dbReference type="AlphaFoldDB" id="A0A3N2D9N6"/>
<evidence type="ECO:0000256" key="3">
    <source>
        <dbReference type="SAM" id="SignalP"/>
    </source>
</evidence>
<dbReference type="PANTHER" id="PTHR30023:SF0">
    <property type="entry name" value="PENICILLIN-SENSITIVE CARBOXYPEPTIDASE A"/>
    <property type="match status" value="1"/>
</dbReference>
<protein>
    <submittedName>
        <fullName evidence="4">D-alanyl-D-alanine carboxypeptidase/D-alanyl-D-alanine-endopeptidase (Penicillin-binding protein 4)</fullName>
    </submittedName>
</protein>
<dbReference type="InterPro" id="IPR000667">
    <property type="entry name" value="Peptidase_S13"/>
</dbReference>
<reference evidence="4 5" key="1">
    <citation type="submission" date="2018-11" db="EMBL/GenBank/DDBJ databases">
        <title>Sequencing the genomes of 1000 actinobacteria strains.</title>
        <authorList>
            <person name="Klenk H.-P."/>
        </authorList>
    </citation>
    <scope>NUCLEOTIDE SEQUENCE [LARGE SCALE GENOMIC DNA]</scope>
    <source>
        <strain evidence="4 5">DSM 13521</strain>
    </source>
</reference>
<accession>A0A3N2D9N6</accession>
<keyword evidence="5" id="KW-1185">Reference proteome</keyword>
<dbReference type="NCBIfam" id="TIGR00666">
    <property type="entry name" value="PBP4"/>
    <property type="match status" value="1"/>
</dbReference>
<proteinExistence type="inferred from homology"/>
<dbReference type="Gene3D" id="3.40.710.10">
    <property type="entry name" value="DD-peptidase/beta-lactamase superfamily"/>
    <property type="match status" value="2"/>
</dbReference>
<keyword evidence="2" id="KW-0378">Hydrolase</keyword>
<evidence type="ECO:0000313" key="5">
    <source>
        <dbReference type="Proteomes" id="UP000275356"/>
    </source>
</evidence>
<keyword evidence="4" id="KW-0121">Carboxypeptidase</keyword>
<evidence type="ECO:0000313" key="4">
    <source>
        <dbReference type="EMBL" id="ROR96164.1"/>
    </source>
</evidence>
<comment type="caution">
    <text evidence="4">The sequence shown here is derived from an EMBL/GenBank/DDBJ whole genome shotgun (WGS) entry which is preliminary data.</text>
</comment>
<evidence type="ECO:0000256" key="2">
    <source>
        <dbReference type="ARBA" id="ARBA00022801"/>
    </source>
</evidence>
<keyword evidence="4" id="KW-0645">Protease</keyword>
<dbReference type="PANTHER" id="PTHR30023">
    <property type="entry name" value="D-ALANYL-D-ALANINE CARBOXYPEPTIDASE"/>
    <property type="match status" value="1"/>
</dbReference>
<gene>
    <name evidence="4" type="ORF">EDD28_0740</name>
</gene>
<sequence length="463" mass="46596">MGAARTAVVTASCVVLVGALGAGYVAANAHELVPGPFTTAAPWEEATPFPTPSLPPPAVTSSVIPAWEPAAPVPTADGLTPALQTLLTSTEIGTPPGVLVVDVLTGEVLADAEGSVPRLPASTTKVLTGAAAVATLDLDDTLATSAALAGADELYLVGGGDMTLAAGTGDPDAVVGRAGLGDLAERTAAALTTRGIASVTLAYDVSLFAEEAQAPGWGPIDFSGGHVTTIQPLGIEIGRVEGQVQRDLNPARTAAGTFAAALRERGIEVRDVVKGTTPDDAATLASVQSAPLGELLDLTLADSSNTLTEVFGRLVAIERGEPASFAGATAAVLDTIANLGIDVSGTSLGDTSGLSTENRISPRLLVDVLRRAATDPALSRLSVALPVSGLDGTLADRWLEPGVVRAKTGTLVSVVSLAGYAPTADGRLLAFAAMADGIPYAGSYGARLRIDEWVNSLLACGCR</sequence>
<feature type="signal peptide" evidence="3">
    <location>
        <begin position="1"/>
        <end position="29"/>
    </location>
</feature>
<keyword evidence="3" id="KW-0732">Signal</keyword>
<name>A0A3N2D9N6_9MICO</name>
<dbReference type="EMBL" id="RKHQ01000001">
    <property type="protein sequence ID" value="ROR96164.1"/>
    <property type="molecule type" value="Genomic_DNA"/>
</dbReference>